<dbReference type="SUPFAM" id="SSF48452">
    <property type="entry name" value="TPR-like"/>
    <property type="match status" value="1"/>
</dbReference>
<dbReference type="Gene3D" id="1.25.40.10">
    <property type="entry name" value="Tetratricopeptide repeat domain"/>
    <property type="match status" value="1"/>
</dbReference>
<accession>A0ABU5XIY6</accession>
<dbReference type="EMBL" id="JAYJJR010000009">
    <property type="protein sequence ID" value="MEB3022252.1"/>
    <property type="molecule type" value="Genomic_DNA"/>
</dbReference>
<sequence length="565" mass="63149">MIVRNEAHIIREGLDSVAPYIDSWVIVDTGSDDGTQDVIREHLAGLGIPGELYERPWRDFGHNRTEALMLAQGHGDYIWVMDADDVVVGAPDFTALDADVYFMRVKEQSAFSYWRGALFRDGARVRYVGVVHESVQCDDDPFTTARLAGDHHIESRRLGGRNLDTHKYERDIALLLSAVQRDPTDARSVFYLAQSYFLLTDFANARTWYERRIELGGWNEEVYYSIYRLAMSMERLGEPWPDVEQTYLRAWETRPTRAEAVFTVAVHYRVEGRYQLGYLFARCADEIDYPDLDVVFVHPDIHQWRTTDERAVCASQIGRHSEAFALFRRLVAHPEFPDAERPRMANNRDFSVPAMLAAASSYPEAVVRGLPASRPDSGVTVSVIAGPDRGEVERALNSFLYCCNDIGRAGRFLVVDTGLSVADRGWLGERYGFVEFVDAAPDADPVALLAGIRHRVGGRCWLHLGRGWRFFAPEDYLTRLTAVLDAEPQLVQVGVNFGDAAALTRTCAGEAVVRRAPGAGRYVLGGAVVTGPAMFDTARLDRAGGFTGPGWPAATLDEVLCIRDD</sequence>
<name>A0ABU5XIY6_9MYCO</name>
<dbReference type="GO" id="GO:0016757">
    <property type="term" value="F:glycosyltransferase activity"/>
    <property type="evidence" value="ECO:0007669"/>
    <property type="project" value="UniProtKB-KW"/>
</dbReference>
<evidence type="ECO:0000313" key="3">
    <source>
        <dbReference type="Proteomes" id="UP001299596"/>
    </source>
</evidence>
<dbReference type="PANTHER" id="PTHR43630:SF2">
    <property type="entry name" value="GLYCOSYLTRANSFERASE"/>
    <property type="match status" value="1"/>
</dbReference>
<dbReference type="InterPro" id="IPR029044">
    <property type="entry name" value="Nucleotide-diphossugar_trans"/>
</dbReference>
<proteinExistence type="predicted"/>
<keyword evidence="3" id="KW-1185">Reference proteome</keyword>
<dbReference type="RefSeq" id="WP_329782018.1">
    <property type="nucleotide sequence ID" value="NZ_JAYJJR010000009.1"/>
</dbReference>
<dbReference type="PANTHER" id="PTHR43630">
    <property type="entry name" value="POLY-BETA-1,6-N-ACETYL-D-GLUCOSAMINE SYNTHASE"/>
    <property type="match status" value="1"/>
</dbReference>
<protein>
    <submittedName>
        <fullName evidence="2">Glycosyltransferase</fullName>
        <ecNumber evidence="2">2.4.-.-</ecNumber>
    </submittedName>
</protein>
<dbReference type="EC" id="2.4.-.-" evidence="2"/>
<dbReference type="SUPFAM" id="SSF53448">
    <property type="entry name" value="Nucleotide-diphospho-sugar transferases"/>
    <property type="match status" value="1"/>
</dbReference>
<evidence type="ECO:0000259" key="1">
    <source>
        <dbReference type="Pfam" id="PF00535"/>
    </source>
</evidence>
<evidence type="ECO:0000313" key="2">
    <source>
        <dbReference type="EMBL" id="MEB3022252.1"/>
    </source>
</evidence>
<organism evidence="2 3">
    <name type="scientific">[Mycobacterium] crassicus</name>
    <dbReference type="NCBI Taxonomy" id="2872309"/>
    <lineage>
        <taxon>Bacteria</taxon>
        <taxon>Bacillati</taxon>
        <taxon>Actinomycetota</taxon>
        <taxon>Actinomycetes</taxon>
        <taxon>Mycobacteriales</taxon>
        <taxon>Mycobacteriaceae</taxon>
        <taxon>Mycolicibacter</taxon>
    </lineage>
</organism>
<reference evidence="2 3" key="1">
    <citation type="submission" date="2023-12" db="EMBL/GenBank/DDBJ databases">
        <title>Description of new species of Mycobacterium terrae complex isolated from sewage at the Sao Paulo Zoological Park Foundation in Brazil.</title>
        <authorList>
            <person name="Romagnoli C.L."/>
            <person name="Conceicao E.C."/>
            <person name="Machado E."/>
            <person name="Barreto L.B.P.F."/>
            <person name="Sharma A."/>
            <person name="Silva N.M."/>
            <person name="Marques L.E."/>
            <person name="Juliana M.A."/>
            <person name="Lourenco M.C.S."/>
            <person name="Digiampietri L.A."/>
            <person name="Suffys P.N."/>
            <person name="Viana-Niero C."/>
        </authorList>
    </citation>
    <scope>NUCLEOTIDE SEQUENCE [LARGE SCALE GENOMIC DNA]</scope>
    <source>
        <strain evidence="2 3">MYC098</strain>
    </source>
</reference>
<dbReference type="InterPro" id="IPR011990">
    <property type="entry name" value="TPR-like_helical_dom_sf"/>
</dbReference>
<dbReference type="Proteomes" id="UP001299596">
    <property type="component" value="Unassembled WGS sequence"/>
</dbReference>
<dbReference type="InterPro" id="IPR001173">
    <property type="entry name" value="Glyco_trans_2-like"/>
</dbReference>
<keyword evidence="2" id="KW-0328">Glycosyltransferase</keyword>
<keyword evidence="2" id="KW-0808">Transferase</keyword>
<feature type="domain" description="Glycosyltransferase 2-like" evidence="1">
    <location>
        <begin position="1"/>
        <end position="87"/>
    </location>
</feature>
<dbReference type="Pfam" id="PF00535">
    <property type="entry name" value="Glycos_transf_2"/>
    <property type="match status" value="1"/>
</dbReference>
<gene>
    <name evidence="2" type="ORF">K6T79_14495</name>
</gene>
<comment type="caution">
    <text evidence="2">The sequence shown here is derived from an EMBL/GenBank/DDBJ whole genome shotgun (WGS) entry which is preliminary data.</text>
</comment>
<dbReference type="Gene3D" id="3.90.550.10">
    <property type="entry name" value="Spore Coat Polysaccharide Biosynthesis Protein SpsA, Chain A"/>
    <property type="match status" value="1"/>
</dbReference>